<feature type="domain" description="Fucosyltransferase C-terminal" evidence="4">
    <location>
        <begin position="128"/>
        <end position="265"/>
    </location>
</feature>
<organism evidence="5">
    <name type="scientific">viral metagenome</name>
    <dbReference type="NCBI Taxonomy" id="1070528"/>
    <lineage>
        <taxon>unclassified sequences</taxon>
        <taxon>metagenomes</taxon>
        <taxon>organismal metagenomes</taxon>
    </lineage>
</organism>
<accession>A0A6C0HV58</accession>
<dbReference type="GO" id="GO:0008417">
    <property type="term" value="F:fucosyltransferase activity"/>
    <property type="evidence" value="ECO:0007669"/>
    <property type="project" value="InterPro"/>
</dbReference>
<dbReference type="InterPro" id="IPR038577">
    <property type="entry name" value="GT10-like_C_sf"/>
</dbReference>
<dbReference type="InterPro" id="IPR055270">
    <property type="entry name" value="Glyco_tran_10_C"/>
</dbReference>
<dbReference type="Gene3D" id="3.40.50.11660">
    <property type="entry name" value="Glycosyl transferase family 10, C-terminal domain"/>
    <property type="match status" value="1"/>
</dbReference>
<dbReference type="GO" id="GO:0016020">
    <property type="term" value="C:membrane"/>
    <property type="evidence" value="ECO:0007669"/>
    <property type="project" value="InterPro"/>
</dbReference>
<dbReference type="PANTHER" id="PTHR11929:SF194">
    <property type="entry name" value="ALPHA-(1,3)-FUCOSYLTRANSFERASE 10"/>
    <property type="match status" value="1"/>
</dbReference>
<proteinExistence type="inferred from homology"/>
<dbReference type="SUPFAM" id="SSF53756">
    <property type="entry name" value="UDP-Glycosyltransferase/glycogen phosphorylase"/>
    <property type="match status" value="1"/>
</dbReference>
<evidence type="ECO:0000256" key="2">
    <source>
        <dbReference type="ARBA" id="ARBA00022676"/>
    </source>
</evidence>
<protein>
    <recommendedName>
        <fullName evidence="4">Fucosyltransferase C-terminal domain-containing protein</fullName>
    </recommendedName>
</protein>
<evidence type="ECO:0000256" key="1">
    <source>
        <dbReference type="ARBA" id="ARBA00008919"/>
    </source>
</evidence>
<evidence type="ECO:0000256" key="3">
    <source>
        <dbReference type="ARBA" id="ARBA00022679"/>
    </source>
</evidence>
<dbReference type="PANTHER" id="PTHR11929">
    <property type="entry name" value="ALPHA- 1,3 -FUCOSYLTRANSFERASE"/>
    <property type="match status" value="1"/>
</dbReference>
<name>A0A6C0HV58_9ZZZZ</name>
<dbReference type="EMBL" id="MN740015">
    <property type="protein sequence ID" value="QHT84045.1"/>
    <property type="molecule type" value="Genomic_DNA"/>
</dbReference>
<comment type="similarity">
    <text evidence="1">Belongs to the glycosyltransferase 10 family.</text>
</comment>
<evidence type="ECO:0000259" key="4">
    <source>
        <dbReference type="Pfam" id="PF00852"/>
    </source>
</evidence>
<dbReference type="AlphaFoldDB" id="A0A6C0HV58"/>
<sequence>MDRTYNQEGFSTKIQLNNWWDDSNTKNIETCQHIFQQLLADTKKDVVVYSVFGQLDRPIKSDNTILVQFSGESIFHDPAWFDLNFIPVETDYAHNIVMFPYAYFHILYNHIDIQKLTLPRTLSSNVNKKFCLFAVSNGNAVERKEMYVELSKYKPVDSCGKFMNNMNMNCPESHNSTQYFDFISDYKFMICFENTSKPNYVTEKLINAYLNGTVPIYWGCPNIQDYVNMDSILYLSPNYTIEERAKLIQKIIYLDTHPDAYQSMYEKIFFKNGQIPPEFNLEKIKEKISTIL</sequence>
<dbReference type="InterPro" id="IPR001503">
    <property type="entry name" value="Glyco_trans_10"/>
</dbReference>
<evidence type="ECO:0000313" key="5">
    <source>
        <dbReference type="EMBL" id="QHT84045.1"/>
    </source>
</evidence>
<dbReference type="Pfam" id="PF00852">
    <property type="entry name" value="Glyco_transf_10"/>
    <property type="match status" value="1"/>
</dbReference>
<keyword evidence="2" id="KW-0328">Glycosyltransferase</keyword>
<reference evidence="5" key="1">
    <citation type="journal article" date="2020" name="Nature">
        <title>Giant virus diversity and host interactions through global metagenomics.</title>
        <authorList>
            <person name="Schulz F."/>
            <person name="Roux S."/>
            <person name="Paez-Espino D."/>
            <person name="Jungbluth S."/>
            <person name="Walsh D.A."/>
            <person name="Denef V.J."/>
            <person name="McMahon K.D."/>
            <person name="Konstantinidis K.T."/>
            <person name="Eloe-Fadrosh E.A."/>
            <person name="Kyrpides N.C."/>
            <person name="Woyke T."/>
        </authorList>
    </citation>
    <scope>NUCLEOTIDE SEQUENCE</scope>
    <source>
        <strain evidence="5">GVMAG-M-3300023184-16</strain>
    </source>
</reference>
<keyword evidence="3" id="KW-0808">Transferase</keyword>